<name>X5GWK3_9RICK</name>
<evidence type="ECO:0000313" key="3">
    <source>
        <dbReference type="Proteomes" id="UP000023755"/>
    </source>
</evidence>
<dbReference type="AlphaFoldDB" id="X5GWK3"/>
<dbReference type="KEGG" id="nhm:NHE_0485"/>
<feature type="compositionally biased region" description="Low complexity" evidence="1">
    <location>
        <begin position="58"/>
        <end position="85"/>
    </location>
</feature>
<evidence type="ECO:0000256" key="1">
    <source>
        <dbReference type="SAM" id="MobiDB-lite"/>
    </source>
</evidence>
<organism evidence="2 3">
    <name type="scientific">Neorickettsia helminthoeca str. Oregon</name>
    <dbReference type="NCBI Taxonomy" id="1286528"/>
    <lineage>
        <taxon>Bacteria</taxon>
        <taxon>Pseudomonadati</taxon>
        <taxon>Pseudomonadota</taxon>
        <taxon>Alphaproteobacteria</taxon>
        <taxon>Rickettsiales</taxon>
        <taxon>Anaplasmataceae</taxon>
        <taxon>Neorickettsia</taxon>
    </lineage>
</organism>
<dbReference type="Proteomes" id="UP000023755">
    <property type="component" value="Chromosome"/>
</dbReference>
<proteinExistence type="predicted"/>
<dbReference type="HOGENOM" id="CLU_1298678_0_0_5"/>
<dbReference type="RefSeq" id="WP_038559498.1">
    <property type="nucleotide sequence ID" value="NZ_CP007481.1"/>
</dbReference>
<evidence type="ECO:0000313" key="2">
    <source>
        <dbReference type="EMBL" id="AHX11427.1"/>
    </source>
</evidence>
<accession>X5GWK3</accession>
<reference evidence="2 3" key="1">
    <citation type="submission" date="2014-03" db="EMBL/GenBank/DDBJ databases">
        <title>Sequencing and Comparison of Genomes and Transcriptome Profiles of Human Ehrlichiosis Agents.</title>
        <authorList>
            <person name="Lin M."/>
            <person name="Daugherty S.C."/>
            <person name="Nagaraj S."/>
            <person name="Cheng Z."/>
            <person name="Xiong Q."/>
            <person name="Lin F.-Y."/>
            <person name="Sengamalay N."/>
            <person name="Ott S."/>
            <person name="Godinez A."/>
            <person name="Tallon L.J."/>
            <person name="Sadzewicz L."/>
            <person name="Fraser C.M."/>
            <person name="Dunning Hotopp J.C."/>
            <person name="Rikihisa Y."/>
        </authorList>
    </citation>
    <scope>NUCLEOTIDE SEQUENCE [LARGE SCALE GENOMIC DNA]</scope>
    <source>
        <strain evidence="2 3">Oregon</strain>
    </source>
</reference>
<sequence>MKVAPSYSSGATVSRFDVFVTKNNGGVERVLFSVSFSVSDSDCKKNGGVTTSTEVPPSRATTRSSTTSRITSTTTTTTSAAISAIGRSPSQGISSTRASSVHESAAKTSHRAAGTIATTQSIKTTQTRSTTGALAQSSHSSTGARPKSIIRGKRTTSKIGEVSSAPSSQVAPIYHVQNSATLTSNSGNLLDSSSSSATAAIAFSASILGYLD</sequence>
<keyword evidence="3" id="KW-1185">Reference proteome</keyword>
<gene>
    <name evidence="2" type="ORF">NHE_0485</name>
</gene>
<feature type="compositionally biased region" description="Polar residues" evidence="1">
    <location>
        <begin position="116"/>
        <end position="143"/>
    </location>
</feature>
<feature type="compositionally biased region" description="Polar residues" evidence="1">
    <location>
        <begin position="88"/>
        <end position="102"/>
    </location>
</feature>
<dbReference type="EMBL" id="CP007481">
    <property type="protein sequence ID" value="AHX11427.1"/>
    <property type="molecule type" value="Genomic_DNA"/>
</dbReference>
<feature type="region of interest" description="Disordered" evidence="1">
    <location>
        <begin position="43"/>
        <end position="164"/>
    </location>
</feature>
<protein>
    <submittedName>
        <fullName evidence="2">Uncharacterized protein</fullName>
    </submittedName>
</protein>